<dbReference type="PRINTS" id="PR00463">
    <property type="entry name" value="EP450I"/>
</dbReference>
<evidence type="ECO:0000256" key="2">
    <source>
        <dbReference type="PIRSR" id="PIRSR602401-1"/>
    </source>
</evidence>
<dbReference type="AlphaFoldDB" id="A0ABD0JNC0"/>
<dbReference type="PANTHER" id="PTHR24280">
    <property type="entry name" value="CYTOCHROME P450 20A1"/>
    <property type="match status" value="1"/>
</dbReference>
<dbReference type="InterPro" id="IPR052666">
    <property type="entry name" value="CYP450_20A1-like"/>
</dbReference>
<sequence length="474" mass="53581">MLETFGVFAAVFLVALVVAVLWYYPTARKVSTVPGLSPSGEDGNLSDMGKAGSLHEFLTDLHGRFGPIASFWWGKQFTVSIASPELFKEHQNVFDRPPLLFEMFTPLITKHSIQYANGEDGRSRRRDYDRTFDFNNLSIYYEGLQEVAYEIADKWAKLGPEDHIPLGEHMFLFAVKAALVALMGDTFKNDKEALNVRRSYDVVWGEMEKRLVDPTIPDEDSPRGQNFKKAMDNLREIVEKAVKEREAHGDESRDFLLIDAILAHHEGDEEKRFADAISYMVGGFHTTGNLLTWAIYFLAKNPDMQEQLYDEVKSQLGKTDGVTHDTISHLKYLHWVLDEALRCGVVAPYAARYVPDKDHTLGGHLIPKGTPVIHALGVLLMDEKYWPDPEKFDPERFSPSNSRGRPAIAFSPYGFGGKRQCPAYRFAYVEASILLATIIQRFSVSLVPGQTVVRKHGLVTHPAEEVWVKVSKRS</sequence>
<evidence type="ECO:0000313" key="5">
    <source>
        <dbReference type="Proteomes" id="UP001519460"/>
    </source>
</evidence>
<dbReference type="PANTHER" id="PTHR24280:SF4">
    <property type="entry name" value="CYTOCHROME P450 20A1"/>
    <property type="match status" value="1"/>
</dbReference>
<keyword evidence="3" id="KW-0472">Membrane</keyword>
<dbReference type="SUPFAM" id="SSF48264">
    <property type="entry name" value="Cytochrome P450"/>
    <property type="match status" value="1"/>
</dbReference>
<comment type="caution">
    <text evidence="4">The sequence shown here is derived from an EMBL/GenBank/DDBJ whole genome shotgun (WGS) entry which is preliminary data.</text>
</comment>
<protein>
    <recommendedName>
        <fullName evidence="6">Cytochrome P450</fullName>
    </recommendedName>
</protein>
<evidence type="ECO:0008006" key="6">
    <source>
        <dbReference type="Google" id="ProtNLM"/>
    </source>
</evidence>
<keyword evidence="5" id="KW-1185">Reference proteome</keyword>
<dbReference type="Pfam" id="PF00067">
    <property type="entry name" value="p450"/>
    <property type="match status" value="1"/>
</dbReference>
<proteinExistence type="inferred from homology"/>
<evidence type="ECO:0000256" key="1">
    <source>
        <dbReference type="ARBA" id="ARBA00010617"/>
    </source>
</evidence>
<keyword evidence="2" id="KW-0479">Metal-binding</keyword>
<gene>
    <name evidence="4" type="ORF">BaRGS_00032301</name>
</gene>
<dbReference type="InterPro" id="IPR001128">
    <property type="entry name" value="Cyt_P450"/>
</dbReference>
<comment type="similarity">
    <text evidence="1">Belongs to the cytochrome P450 family.</text>
</comment>
<accession>A0ABD0JNC0</accession>
<dbReference type="Proteomes" id="UP001519460">
    <property type="component" value="Unassembled WGS sequence"/>
</dbReference>
<dbReference type="InterPro" id="IPR036396">
    <property type="entry name" value="Cyt_P450_sf"/>
</dbReference>
<feature type="binding site" description="axial binding residue" evidence="2">
    <location>
        <position position="421"/>
    </location>
    <ligand>
        <name>heme</name>
        <dbReference type="ChEBI" id="CHEBI:30413"/>
    </ligand>
    <ligandPart>
        <name>Fe</name>
        <dbReference type="ChEBI" id="CHEBI:18248"/>
    </ligandPart>
</feature>
<comment type="cofactor">
    <cofactor evidence="2">
        <name>heme</name>
        <dbReference type="ChEBI" id="CHEBI:30413"/>
    </cofactor>
</comment>
<keyword evidence="3" id="KW-1133">Transmembrane helix</keyword>
<reference evidence="4 5" key="1">
    <citation type="journal article" date="2023" name="Sci. Data">
        <title>Genome assembly of the Korean intertidal mud-creeper Batillaria attramentaria.</title>
        <authorList>
            <person name="Patra A.K."/>
            <person name="Ho P.T."/>
            <person name="Jun S."/>
            <person name="Lee S.J."/>
            <person name="Kim Y."/>
            <person name="Won Y.J."/>
        </authorList>
    </citation>
    <scope>NUCLEOTIDE SEQUENCE [LARGE SCALE GENOMIC DNA]</scope>
    <source>
        <strain evidence="4">Wonlab-2016</strain>
    </source>
</reference>
<evidence type="ECO:0000313" key="4">
    <source>
        <dbReference type="EMBL" id="KAK7476466.1"/>
    </source>
</evidence>
<dbReference type="InterPro" id="IPR002401">
    <property type="entry name" value="Cyt_P450_E_grp-I"/>
</dbReference>
<evidence type="ECO:0000256" key="3">
    <source>
        <dbReference type="SAM" id="Phobius"/>
    </source>
</evidence>
<name>A0ABD0JNC0_9CAEN</name>
<dbReference type="EMBL" id="JACVVK020000375">
    <property type="protein sequence ID" value="KAK7476466.1"/>
    <property type="molecule type" value="Genomic_DNA"/>
</dbReference>
<feature type="transmembrane region" description="Helical" evidence="3">
    <location>
        <begin position="6"/>
        <end position="24"/>
    </location>
</feature>
<dbReference type="Gene3D" id="1.10.630.10">
    <property type="entry name" value="Cytochrome P450"/>
    <property type="match status" value="1"/>
</dbReference>
<keyword evidence="2" id="KW-0408">Iron</keyword>
<organism evidence="4 5">
    <name type="scientific">Batillaria attramentaria</name>
    <dbReference type="NCBI Taxonomy" id="370345"/>
    <lineage>
        <taxon>Eukaryota</taxon>
        <taxon>Metazoa</taxon>
        <taxon>Spiralia</taxon>
        <taxon>Lophotrochozoa</taxon>
        <taxon>Mollusca</taxon>
        <taxon>Gastropoda</taxon>
        <taxon>Caenogastropoda</taxon>
        <taxon>Sorbeoconcha</taxon>
        <taxon>Cerithioidea</taxon>
        <taxon>Batillariidae</taxon>
        <taxon>Batillaria</taxon>
    </lineage>
</organism>
<keyword evidence="3" id="KW-0812">Transmembrane</keyword>
<keyword evidence="2" id="KW-0349">Heme</keyword>